<evidence type="ECO:0000313" key="4">
    <source>
        <dbReference type="EMBL" id="PQJ12919.1"/>
    </source>
</evidence>
<dbReference type="GO" id="GO:0016787">
    <property type="term" value="F:hydrolase activity"/>
    <property type="evidence" value="ECO:0007669"/>
    <property type="project" value="UniProtKB-KW"/>
</dbReference>
<dbReference type="EMBL" id="PPSL01000001">
    <property type="protein sequence ID" value="PQJ12919.1"/>
    <property type="molecule type" value="Genomic_DNA"/>
</dbReference>
<dbReference type="Gene3D" id="3.40.710.10">
    <property type="entry name" value="DD-peptidase/beta-lactamase superfamily"/>
    <property type="match status" value="1"/>
</dbReference>
<feature type="domain" description="Beta-lactamase-related" evidence="3">
    <location>
        <begin position="32"/>
        <end position="341"/>
    </location>
</feature>
<dbReference type="InterPro" id="IPR001466">
    <property type="entry name" value="Beta-lactam-related"/>
</dbReference>
<comment type="caution">
    <text evidence="4">The sequence shown here is derived from an EMBL/GenBank/DDBJ whole genome shotgun (WGS) entry which is preliminary data.</text>
</comment>
<dbReference type="PANTHER" id="PTHR46825:SF11">
    <property type="entry name" value="PENICILLIN-BINDING PROTEIN 4"/>
    <property type="match status" value="1"/>
</dbReference>
<evidence type="ECO:0000256" key="1">
    <source>
        <dbReference type="ARBA" id="ARBA00004370"/>
    </source>
</evidence>
<dbReference type="PANTHER" id="PTHR46825">
    <property type="entry name" value="D-ALANYL-D-ALANINE-CARBOXYPEPTIDASE/ENDOPEPTIDASE AMPH"/>
    <property type="match status" value="1"/>
</dbReference>
<keyword evidence="4" id="KW-0378">Hydrolase</keyword>
<dbReference type="AlphaFoldDB" id="A0A2S7T134"/>
<gene>
    <name evidence="4" type="ORF">CJD36_004005</name>
</gene>
<evidence type="ECO:0000313" key="5">
    <source>
        <dbReference type="Proteomes" id="UP000239872"/>
    </source>
</evidence>
<dbReference type="OrthoDB" id="1522765at2"/>
<dbReference type="Proteomes" id="UP000239872">
    <property type="component" value="Unassembled WGS sequence"/>
</dbReference>
<proteinExistence type="predicted"/>
<name>A0A2S7T134_9BACT</name>
<dbReference type="RefSeq" id="WP_105037803.1">
    <property type="nucleotide sequence ID" value="NZ_PPSL01000001.1"/>
</dbReference>
<dbReference type="GO" id="GO:0016020">
    <property type="term" value="C:membrane"/>
    <property type="evidence" value="ECO:0007669"/>
    <property type="project" value="UniProtKB-SubCell"/>
</dbReference>
<evidence type="ECO:0000256" key="2">
    <source>
        <dbReference type="ARBA" id="ARBA00023136"/>
    </source>
</evidence>
<sequence>MKSFLLFFICIVVFHPAQSRNNTRFADSIRVAYNVPELAYAVISSDSIMEMHVSGVTKINTSRAAGITDRFRIGSNTKTITAFIAAELVKQGKIKWTTKFFDLYPELKNVSKKEYYNTTLLQLLSFRSSLMSWTYTNDAPTLINLADNEEQQRYQFIQWALQQPPIKRDKGFGFSNPGYVAAGLMLERASGKGYKQIIAELGKKLDIDFGFSAPNMLDTLQPWGHNAHLEPEAPADNYKLNWLLPAGNINVTLPDYAKFIQLQLKGLRGQSILLSKKEFEYLHFGLPEFAVGWFWREEDGHKLSYHTGNPGTFLSQVFIDRDKNRAYILFANAQTDKTSEAFEILLSRLTGS</sequence>
<dbReference type="InterPro" id="IPR050491">
    <property type="entry name" value="AmpC-like"/>
</dbReference>
<protein>
    <submittedName>
        <fullName evidence="4">Serine hydrolase</fullName>
    </submittedName>
</protein>
<dbReference type="SUPFAM" id="SSF56601">
    <property type="entry name" value="beta-lactamase/transpeptidase-like"/>
    <property type="match status" value="1"/>
</dbReference>
<dbReference type="InterPro" id="IPR012338">
    <property type="entry name" value="Beta-lactam/transpept-like"/>
</dbReference>
<reference evidence="4 5" key="1">
    <citation type="submission" date="2018-01" db="EMBL/GenBank/DDBJ databases">
        <title>A novel member of the phylum Bacteroidetes isolated from glacier ice.</title>
        <authorList>
            <person name="Liu Q."/>
            <person name="Xin Y.-H."/>
        </authorList>
    </citation>
    <scope>NUCLEOTIDE SEQUENCE [LARGE SCALE GENOMIC DNA]</scope>
    <source>
        <strain evidence="4 5">RB1R16</strain>
    </source>
</reference>
<evidence type="ECO:0000259" key="3">
    <source>
        <dbReference type="Pfam" id="PF00144"/>
    </source>
</evidence>
<accession>A0A2S7T134</accession>
<dbReference type="Pfam" id="PF00144">
    <property type="entry name" value="Beta-lactamase"/>
    <property type="match status" value="1"/>
</dbReference>
<comment type="subcellular location">
    <subcellularLocation>
        <location evidence="1">Membrane</location>
    </subcellularLocation>
</comment>
<keyword evidence="5" id="KW-1185">Reference proteome</keyword>
<organism evidence="4 5">
    <name type="scientific">Flavipsychrobacter stenotrophus</name>
    <dbReference type="NCBI Taxonomy" id="2077091"/>
    <lineage>
        <taxon>Bacteria</taxon>
        <taxon>Pseudomonadati</taxon>
        <taxon>Bacteroidota</taxon>
        <taxon>Chitinophagia</taxon>
        <taxon>Chitinophagales</taxon>
        <taxon>Chitinophagaceae</taxon>
        <taxon>Flavipsychrobacter</taxon>
    </lineage>
</organism>
<keyword evidence="2" id="KW-0472">Membrane</keyword>